<dbReference type="Gene3D" id="3.30.70.890">
    <property type="entry name" value="GHMP kinase, C-terminal domain"/>
    <property type="match status" value="1"/>
</dbReference>
<dbReference type="Proteomes" id="UP001193389">
    <property type="component" value="Chromosome"/>
</dbReference>
<dbReference type="InterPro" id="IPR036554">
    <property type="entry name" value="GHMP_kinase_C_sf"/>
</dbReference>
<dbReference type="PANTHER" id="PTHR43290">
    <property type="entry name" value="MEVALONATE KINASE"/>
    <property type="match status" value="1"/>
</dbReference>
<evidence type="ECO:0000313" key="11">
    <source>
        <dbReference type="EMBL" id="BBE17684.1"/>
    </source>
</evidence>
<keyword evidence="1" id="KW-0963">Cytoplasm</keyword>
<keyword evidence="6" id="KW-0067">ATP-binding</keyword>
<dbReference type="InterPro" id="IPR014721">
    <property type="entry name" value="Ribsml_uS5_D2-typ_fold_subgr"/>
</dbReference>
<evidence type="ECO:0000313" key="12">
    <source>
        <dbReference type="Proteomes" id="UP001193389"/>
    </source>
</evidence>
<dbReference type="GO" id="GO:0019287">
    <property type="term" value="P:isopentenyl diphosphate biosynthetic process, mevalonate pathway"/>
    <property type="evidence" value="ECO:0007669"/>
    <property type="project" value="TreeGrafter"/>
</dbReference>
<dbReference type="AlphaFoldDB" id="A0A5K7S8P7"/>
<keyword evidence="7" id="KW-0460">Magnesium</keyword>
<name>A0A5K7S8P7_9BACT</name>
<comment type="pathway">
    <text evidence="9">Isoprenoid biosynthesis; isopentenyl diphosphate biosynthesis via mevalonate pathway; isopentenyl diphosphate from (R)-mevalonate: step 1/3.</text>
</comment>
<dbReference type="InterPro" id="IPR001174">
    <property type="entry name" value="HddA/FKP"/>
</dbReference>
<dbReference type="PRINTS" id="PR00960">
    <property type="entry name" value="LMBPPROTEIN"/>
</dbReference>
<dbReference type="SUPFAM" id="SSF55060">
    <property type="entry name" value="GHMP Kinase, C-terminal domain"/>
    <property type="match status" value="1"/>
</dbReference>
<keyword evidence="3" id="KW-0808">Transferase</keyword>
<gene>
    <name evidence="11" type="ORF">AQPE_1841</name>
</gene>
<evidence type="ECO:0000259" key="10">
    <source>
        <dbReference type="Pfam" id="PF00288"/>
    </source>
</evidence>
<accession>A0A5K7S8P7</accession>
<dbReference type="InterPro" id="IPR006205">
    <property type="entry name" value="Mev_gal_kin"/>
</dbReference>
<dbReference type="Pfam" id="PF00288">
    <property type="entry name" value="GHMP_kinases_N"/>
    <property type="match status" value="1"/>
</dbReference>
<evidence type="ECO:0000256" key="8">
    <source>
        <dbReference type="ARBA" id="ARBA00023098"/>
    </source>
</evidence>
<dbReference type="InterPro" id="IPR020568">
    <property type="entry name" value="Ribosomal_Su5_D2-typ_SF"/>
</dbReference>
<dbReference type="EMBL" id="AP018694">
    <property type="protein sequence ID" value="BBE17684.1"/>
    <property type="molecule type" value="Genomic_DNA"/>
</dbReference>
<dbReference type="PANTHER" id="PTHR43290:SF2">
    <property type="entry name" value="MEVALONATE KINASE"/>
    <property type="match status" value="1"/>
</dbReference>
<dbReference type="GO" id="GO:0005829">
    <property type="term" value="C:cytosol"/>
    <property type="evidence" value="ECO:0007669"/>
    <property type="project" value="TreeGrafter"/>
</dbReference>
<sequence length="304" mass="34154">MEFGTAFNSKFLLFGEYGLIYDAMALSVPFPKFSGYLDFDLDQTHLESVTEIRKFYEYLKSLDTAHPLNYPFDLDRFESDLDQGLFFHSNIPQQYGLGSSGALVAALFSRYAVNSVPKEELAPEILKADFSILESYFHGKSSGLDPLISFLNKPILIDSKKQICPIEFDMGKSGLAMALIDTKTTGATGPLVQHFIDLFNLPEFELAFQQQFMPANNGCIESLLSGDMEKFFSYLAQLVKFQVYHFHEMIPAGFHRVISFAHCEKVYIKLLGSGGGGYLLAFAESQDVLDQWSKKRGIELLMVG</sequence>
<protein>
    <submittedName>
        <fullName evidence="11">Mevalonate kinase</fullName>
    </submittedName>
</protein>
<dbReference type="RefSeq" id="WP_318350663.1">
    <property type="nucleotide sequence ID" value="NZ_AP018694.1"/>
</dbReference>
<keyword evidence="5 11" id="KW-0418">Kinase</keyword>
<dbReference type="KEGG" id="anf:AQPE_1841"/>
<keyword evidence="12" id="KW-1185">Reference proteome</keyword>
<evidence type="ECO:0000256" key="3">
    <source>
        <dbReference type="ARBA" id="ARBA00022679"/>
    </source>
</evidence>
<keyword evidence="8" id="KW-0443">Lipid metabolism</keyword>
<evidence type="ECO:0000256" key="4">
    <source>
        <dbReference type="ARBA" id="ARBA00022741"/>
    </source>
</evidence>
<dbReference type="InterPro" id="IPR006204">
    <property type="entry name" value="GHMP_kinase_N_dom"/>
</dbReference>
<evidence type="ECO:0000256" key="6">
    <source>
        <dbReference type="ARBA" id="ARBA00022840"/>
    </source>
</evidence>
<feature type="domain" description="GHMP kinase N-terminal" evidence="10">
    <location>
        <begin position="85"/>
        <end position="149"/>
    </location>
</feature>
<reference evidence="11" key="1">
    <citation type="journal article" date="2020" name="Int. J. Syst. Evol. Microbiol.">
        <title>Aquipluma nitroreducens gen. nov. sp. nov., a novel facultatively anaerobic bacterium isolated from a freshwater lake.</title>
        <authorList>
            <person name="Watanabe M."/>
            <person name="Kojima H."/>
            <person name="Fukui M."/>
        </authorList>
    </citation>
    <scope>NUCLEOTIDE SEQUENCE</scope>
    <source>
        <strain evidence="11">MeG22</strain>
    </source>
</reference>
<dbReference type="SUPFAM" id="SSF54211">
    <property type="entry name" value="Ribosomal protein S5 domain 2-like"/>
    <property type="match status" value="1"/>
</dbReference>
<evidence type="ECO:0000256" key="2">
    <source>
        <dbReference type="ARBA" id="ARBA00022516"/>
    </source>
</evidence>
<proteinExistence type="predicted"/>
<dbReference type="GO" id="GO:0005524">
    <property type="term" value="F:ATP binding"/>
    <property type="evidence" value="ECO:0007669"/>
    <property type="project" value="UniProtKB-KW"/>
</dbReference>
<dbReference type="GO" id="GO:0004496">
    <property type="term" value="F:mevalonate kinase activity"/>
    <property type="evidence" value="ECO:0007669"/>
    <property type="project" value="InterPro"/>
</dbReference>
<keyword evidence="4" id="KW-0547">Nucleotide-binding</keyword>
<evidence type="ECO:0000256" key="9">
    <source>
        <dbReference type="ARBA" id="ARBA00029438"/>
    </source>
</evidence>
<evidence type="ECO:0000256" key="1">
    <source>
        <dbReference type="ARBA" id="ARBA00022490"/>
    </source>
</evidence>
<organism evidence="11 12">
    <name type="scientific">Aquipluma nitroreducens</name>
    <dbReference type="NCBI Taxonomy" id="2010828"/>
    <lineage>
        <taxon>Bacteria</taxon>
        <taxon>Pseudomonadati</taxon>
        <taxon>Bacteroidota</taxon>
        <taxon>Bacteroidia</taxon>
        <taxon>Marinilabiliales</taxon>
        <taxon>Prolixibacteraceae</taxon>
        <taxon>Aquipluma</taxon>
    </lineage>
</organism>
<keyword evidence="2" id="KW-0444">Lipid biosynthesis</keyword>
<dbReference type="Gene3D" id="3.30.230.10">
    <property type="match status" value="1"/>
</dbReference>
<evidence type="ECO:0000256" key="7">
    <source>
        <dbReference type="ARBA" id="ARBA00022842"/>
    </source>
</evidence>
<evidence type="ECO:0000256" key="5">
    <source>
        <dbReference type="ARBA" id="ARBA00022777"/>
    </source>
</evidence>